<dbReference type="RefSeq" id="WP_073271378.1">
    <property type="nucleotide sequence ID" value="NZ_FQTU01000014.1"/>
</dbReference>
<dbReference type="InterPro" id="IPR010898">
    <property type="entry name" value="Hpre_diP_synth_I"/>
</dbReference>
<keyword evidence="1" id="KW-0812">Transmembrane</keyword>
<dbReference type="Proteomes" id="UP000184251">
    <property type="component" value="Unassembled WGS sequence"/>
</dbReference>
<keyword evidence="1" id="KW-1133">Transmembrane helix</keyword>
<evidence type="ECO:0000313" key="3">
    <source>
        <dbReference type="Proteomes" id="UP000184251"/>
    </source>
</evidence>
<evidence type="ECO:0000313" key="2">
    <source>
        <dbReference type="EMBL" id="SHF10366.1"/>
    </source>
</evidence>
<dbReference type="Pfam" id="PF07456">
    <property type="entry name" value="Hpre_diP_synt_I"/>
    <property type="match status" value="1"/>
</dbReference>
<dbReference type="STRING" id="1120975.SAMN02746064_01895"/>
<sequence length="173" mass="18896">MKNNTKKLVYISMLVTQAMILSYIESLLPAIPIQGAKLGLANIATVLALSTLNFKSCLLIVIARTLLTGLLFGNMASIIYSMTGGVLSLLAMYIIIKLFRNELSLVSVSIVGAIFHNLGQLGIAMLILSNPKLAILLPYLFIIAIPTGLFVGLVSNYLLKYLSKNNFNYKNNR</sequence>
<name>A0A1M4YYF3_9FIRM</name>
<dbReference type="Gene3D" id="1.10.1760.20">
    <property type="match status" value="1"/>
</dbReference>
<feature type="transmembrane region" description="Helical" evidence="1">
    <location>
        <begin position="103"/>
        <end position="128"/>
    </location>
</feature>
<proteinExistence type="predicted"/>
<reference evidence="2 3" key="1">
    <citation type="submission" date="2016-11" db="EMBL/GenBank/DDBJ databases">
        <authorList>
            <person name="Jaros S."/>
            <person name="Januszkiewicz K."/>
            <person name="Wedrychowicz H."/>
        </authorList>
    </citation>
    <scope>NUCLEOTIDE SEQUENCE [LARGE SCALE GENOMIC DNA]</scope>
    <source>
        <strain evidence="2 3">DSM 14828</strain>
    </source>
</reference>
<protein>
    <submittedName>
        <fullName evidence="2">Heptaprenyl diphosphate synthase</fullName>
    </submittedName>
</protein>
<organism evidence="2 3">
    <name type="scientific">Alkalibacter saccharofermentans DSM 14828</name>
    <dbReference type="NCBI Taxonomy" id="1120975"/>
    <lineage>
        <taxon>Bacteria</taxon>
        <taxon>Bacillati</taxon>
        <taxon>Bacillota</taxon>
        <taxon>Clostridia</taxon>
        <taxon>Eubacteriales</taxon>
        <taxon>Eubacteriaceae</taxon>
        <taxon>Alkalibacter</taxon>
    </lineage>
</organism>
<dbReference type="AlphaFoldDB" id="A0A1M4YYF3"/>
<feature type="transmembrane region" description="Helical" evidence="1">
    <location>
        <begin position="78"/>
        <end position="96"/>
    </location>
</feature>
<dbReference type="OrthoDB" id="9799095at2"/>
<gene>
    <name evidence="2" type="ORF">SAMN02746064_01895</name>
</gene>
<accession>A0A1M4YYF3</accession>
<keyword evidence="1" id="KW-0472">Membrane</keyword>
<dbReference type="InterPro" id="IPR014535">
    <property type="entry name" value="Hpre_diP_synt_I"/>
</dbReference>
<feature type="transmembrane region" description="Helical" evidence="1">
    <location>
        <begin position="134"/>
        <end position="159"/>
    </location>
</feature>
<evidence type="ECO:0000256" key="1">
    <source>
        <dbReference type="SAM" id="Phobius"/>
    </source>
</evidence>
<keyword evidence="3" id="KW-1185">Reference proteome</keyword>
<dbReference type="PIRSF" id="PIRSF027391">
    <property type="entry name" value="Hpre_diP_synt_I"/>
    <property type="match status" value="1"/>
</dbReference>
<dbReference type="EMBL" id="FQTU01000014">
    <property type="protein sequence ID" value="SHF10366.1"/>
    <property type="molecule type" value="Genomic_DNA"/>
</dbReference>